<dbReference type="EC" id="3.2.1.1" evidence="4"/>
<evidence type="ECO:0000256" key="1">
    <source>
        <dbReference type="ARBA" id="ARBA00008061"/>
    </source>
</evidence>
<accession>A0ABW2DP00</accession>
<dbReference type="InterPro" id="IPR017853">
    <property type="entry name" value="GH"/>
</dbReference>
<dbReference type="InterPro" id="IPR054409">
    <property type="entry name" value="X25_BaPul-like"/>
</dbReference>
<comment type="similarity">
    <text evidence="1 3">Belongs to the glycosyl hydrolase 13 family.</text>
</comment>
<evidence type="ECO:0000256" key="3">
    <source>
        <dbReference type="RuleBase" id="RU003615"/>
    </source>
</evidence>
<dbReference type="InterPro" id="IPR045857">
    <property type="entry name" value="O16G_dom_2"/>
</dbReference>
<dbReference type="InterPro" id="IPR006046">
    <property type="entry name" value="Alpha_amylase"/>
</dbReference>
<dbReference type="Pfam" id="PF22058">
    <property type="entry name" value="X25_BaPul_like"/>
    <property type="match status" value="1"/>
</dbReference>
<dbReference type="InterPro" id="IPR002044">
    <property type="entry name" value="CBM20"/>
</dbReference>
<evidence type="ECO:0000256" key="5">
    <source>
        <dbReference type="SAM" id="SignalP"/>
    </source>
</evidence>
<protein>
    <recommendedName>
        <fullName evidence="4">Alpha-amylase</fullName>
        <ecNumber evidence="4">3.2.1.1</ecNumber>
    </recommendedName>
</protein>
<dbReference type="SMART" id="SM00642">
    <property type="entry name" value="Aamy"/>
    <property type="match status" value="1"/>
</dbReference>
<dbReference type="Gene3D" id="3.90.400.10">
    <property type="entry name" value="Oligo-1,6-glucosidase, Domain 2"/>
    <property type="match status" value="1"/>
</dbReference>
<dbReference type="GO" id="GO:0016787">
    <property type="term" value="F:hydrolase activity"/>
    <property type="evidence" value="ECO:0007669"/>
    <property type="project" value="UniProtKB-KW"/>
</dbReference>
<dbReference type="Gene3D" id="3.20.20.80">
    <property type="entry name" value="Glycosidases"/>
    <property type="match status" value="1"/>
</dbReference>
<dbReference type="InterPro" id="IPR013783">
    <property type="entry name" value="Ig-like_fold"/>
</dbReference>
<feature type="domain" description="Glycosyl hydrolase family 13 catalytic" evidence="6">
    <location>
        <begin position="159"/>
        <end position="552"/>
    </location>
</feature>
<sequence>MIRFFLPILLLLIFNSHLFAQQVQLTFKVDMRGQTVSSNGVHVAGNFQNLAGYGSNWNPGTTQLTDPDGDKIYEVTVSLPTGGLFQYKFVNGNSWAGAELVPAECGVNDGSGNINRTVNAISSTTTTPANGFGSCEGGTPEPPTTDYATHWWNDAVFYQIFVRSFYDSNGDGQGDFKGMMQKLDYLNDGDPATTTDLGITGIWLMPMKESPSYHGYDVTNYYATEPDYGSMADFEAFLAAAHARGIKVIIDFVMNHSSDQHPWFIESASNLTNPKRNWYRWSDTHPGYNGPWGQNVWHLRNGKYYYGLFWGGMPDLNWENAELKASMWDITRFWLNKGVDGYRIDAVKYLDETGSQLENTEENFRILEEFNQVVKMANPNAVTVGEAWSSTPSVVPYVQNDRLDLAFEFDLSSAIINSVRNNNPSALNNQLNLVNRLYPKLQYATFLTNHDQNRVMGELYGNMEHMKQAAALYLAMPGVPFLYYGEEVGMLGSGADEDKRKPMQWNPEVKAGFTTGTPWRSVNSNSTQYNVQVMSADPASLLSHYKKLITLRNAQPALRKGYHLEVSAGNASVLSFARVFEKEAVLVVSNFGADALSSPSFSVAVSSLPAGNYAVTELYTNQPMGTVTINEQGGFSHHSFAGASLGSDHTWILKLSSATTTGINPEANALEVNVYPNPAAGMVTVSGEALGKKKNSLKVYDLTGKVLYTAEFTDSSFLLDTSDLANGTYFIQVQNHGKQFMKRLVVNH</sequence>
<keyword evidence="5" id="KW-0732">Signal</keyword>
<evidence type="ECO:0000256" key="4">
    <source>
        <dbReference type="RuleBase" id="RU361134"/>
    </source>
</evidence>
<dbReference type="InterPro" id="IPR026444">
    <property type="entry name" value="Secre_tail"/>
</dbReference>
<dbReference type="PANTHER" id="PTHR10357:SF179">
    <property type="entry name" value="NEUTRAL AND BASIC AMINO ACID TRANSPORT PROTEIN RBAT"/>
    <property type="match status" value="1"/>
</dbReference>
<organism evidence="8 9">
    <name type="scientific">Rufibacter roseus</name>
    <dbReference type="NCBI Taxonomy" id="1567108"/>
    <lineage>
        <taxon>Bacteria</taxon>
        <taxon>Pseudomonadati</taxon>
        <taxon>Bacteroidota</taxon>
        <taxon>Cytophagia</taxon>
        <taxon>Cytophagales</taxon>
        <taxon>Hymenobacteraceae</taxon>
        <taxon>Rufibacter</taxon>
    </lineage>
</organism>
<dbReference type="InterPro" id="IPR006047">
    <property type="entry name" value="GH13_cat_dom"/>
</dbReference>
<feature type="signal peptide" evidence="5">
    <location>
        <begin position="1"/>
        <end position="20"/>
    </location>
</feature>
<dbReference type="CDD" id="cd11316">
    <property type="entry name" value="AmyAc_bac2_AmyA"/>
    <property type="match status" value="1"/>
</dbReference>
<evidence type="ECO:0000256" key="2">
    <source>
        <dbReference type="ARBA" id="ARBA00022837"/>
    </source>
</evidence>
<dbReference type="Pfam" id="PF18962">
    <property type="entry name" value="Por_Secre_tail"/>
    <property type="match status" value="1"/>
</dbReference>
<dbReference type="Proteomes" id="UP001596405">
    <property type="component" value="Unassembled WGS sequence"/>
</dbReference>
<evidence type="ECO:0000259" key="6">
    <source>
        <dbReference type="SMART" id="SM00642"/>
    </source>
</evidence>
<dbReference type="InterPro" id="IPR013784">
    <property type="entry name" value="Carb-bd-like_fold"/>
</dbReference>
<reference evidence="9" key="1">
    <citation type="journal article" date="2019" name="Int. J. Syst. Evol. Microbiol.">
        <title>The Global Catalogue of Microorganisms (GCM) 10K type strain sequencing project: providing services to taxonomists for standard genome sequencing and annotation.</title>
        <authorList>
            <consortium name="The Broad Institute Genomics Platform"/>
            <consortium name="The Broad Institute Genome Sequencing Center for Infectious Disease"/>
            <person name="Wu L."/>
            <person name="Ma J."/>
        </authorList>
    </citation>
    <scope>NUCLEOTIDE SEQUENCE [LARGE SCALE GENOMIC DNA]</scope>
    <source>
        <strain evidence="9">CGMCC 4.7393</strain>
    </source>
</reference>
<dbReference type="Gene3D" id="2.60.40.10">
    <property type="entry name" value="Immunoglobulins"/>
    <property type="match status" value="1"/>
</dbReference>
<dbReference type="EMBL" id="JBHSYQ010000015">
    <property type="protein sequence ID" value="MFC6999440.1"/>
    <property type="molecule type" value="Genomic_DNA"/>
</dbReference>
<comment type="caution">
    <text evidence="8">The sequence shown here is derived from an EMBL/GenBank/DDBJ whole genome shotgun (WGS) entry which is preliminary data.</text>
</comment>
<evidence type="ECO:0000313" key="9">
    <source>
        <dbReference type="Proteomes" id="UP001596405"/>
    </source>
</evidence>
<keyword evidence="4 8" id="KW-0378">Hydrolase</keyword>
<name>A0ABW2DP00_9BACT</name>
<dbReference type="NCBIfam" id="TIGR04183">
    <property type="entry name" value="Por_Secre_tail"/>
    <property type="match status" value="1"/>
</dbReference>
<keyword evidence="2" id="KW-0106">Calcium</keyword>
<dbReference type="PANTHER" id="PTHR10357">
    <property type="entry name" value="ALPHA-AMYLASE FAMILY MEMBER"/>
    <property type="match status" value="1"/>
</dbReference>
<dbReference type="RefSeq" id="WP_066615982.1">
    <property type="nucleotide sequence ID" value="NZ_JBHSYQ010000015.1"/>
</dbReference>
<dbReference type="SUPFAM" id="SSF49452">
    <property type="entry name" value="Starch-binding domain-like"/>
    <property type="match status" value="1"/>
</dbReference>
<dbReference type="SUPFAM" id="SSF51445">
    <property type="entry name" value="(Trans)glycosidases"/>
    <property type="match status" value="1"/>
</dbReference>
<dbReference type="Pfam" id="PF00128">
    <property type="entry name" value="Alpha-amylase"/>
    <property type="match status" value="1"/>
</dbReference>
<evidence type="ECO:0000259" key="7">
    <source>
        <dbReference type="SMART" id="SM01065"/>
    </source>
</evidence>
<feature type="chain" id="PRO_5047226128" description="Alpha-amylase" evidence="5">
    <location>
        <begin position="21"/>
        <end position="748"/>
    </location>
</feature>
<gene>
    <name evidence="8" type="ORF">ACFQHR_17525</name>
</gene>
<dbReference type="PRINTS" id="PR00110">
    <property type="entry name" value="ALPHAAMYLASE"/>
</dbReference>
<keyword evidence="4" id="KW-0119">Carbohydrate metabolism</keyword>
<evidence type="ECO:0000313" key="8">
    <source>
        <dbReference type="EMBL" id="MFC6999440.1"/>
    </source>
</evidence>
<keyword evidence="4" id="KW-0326">Glycosidase</keyword>
<comment type="catalytic activity">
    <reaction evidence="4">
        <text>Endohydrolysis of (1-&gt;4)-alpha-D-glucosidic linkages in polysaccharides containing three or more (1-&gt;4)-alpha-linked D-glucose units.</text>
        <dbReference type="EC" id="3.2.1.1"/>
    </reaction>
</comment>
<proteinExistence type="inferred from homology"/>
<feature type="domain" description="CBM20" evidence="7">
    <location>
        <begin position="22"/>
        <end position="111"/>
    </location>
</feature>
<dbReference type="SMART" id="SM01065">
    <property type="entry name" value="CBM_2"/>
    <property type="match status" value="1"/>
</dbReference>
<keyword evidence="9" id="KW-1185">Reference proteome</keyword>